<feature type="transmembrane region" description="Helical" evidence="2">
    <location>
        <begin position="12"/>
        <end position="32"/>
    </location>
</feature>
<sequence>MNREQSAALQTAKQGTIQTGLLVVLIIAVAIIERACPPIPVPADQSQPKVEAKNEESKQVEAITPIKLEPKVEIEVIGDPAVGH</sequence>
<evidence type="ECO:0000256" key="2">
    <source>
        <dbReference type="SAM" id="Phobius"/>
    </source>
</evidence>
<dbReference type="RefSeq" id="WP_269039037.1">
    <property type="nucleotide sequence ID" value="NZ_CP114040.1"/>
</dbReference>
<reference evidence="3" key="1">
    <citation type="submission" date="2022-11" db="EMBL/GenBank/DDBJ databases">
        <title>Minimal conservation of predation-associated metabolite biosynthetic gene clusters underscores biosynthetic potential of Myxococcota including descriptions for ten novel species: Archangium lansinium sp. nov., Myxococcus landrumus sp. nov., Nannocystis bai.</title>
        <authorList>
            <person name="Ahearne A."/>
            <person name="Stevens C."/>
            <person name="Dowd S."/>
        </authorList>
    </citation>
    <scope>NUCLEOTIDE SEQUENCE</scope>
    <source>
        <strain evidence="3">Fl3</strain>
    </source>
</reference>
<gene>
    <name evidence="3" type="ORF">O0S08_11025</name>
</gene>
<accession>A0ABY7HBM6</accession>
<evidence type="ECO:0000313" key="4">
    <source>
        <dbReference type="Proteomes" id="UP001164459"/>
    </source>
</evidence>
<feature type="region of interest" description="Disordered" evidence="1">
    <location>
        <begin position="42"/>
        <end position="61"/>
    </location>
</feature>
<dbReference type="EMBL" id="CP114040">
    <property type="protein sequence ID" value="WAS96673.1"/>
    <property type="molecule type" value="Genomic_DNA"/>
</dbReference>
<name>A0ABY7HBM6_9BACT</name>
<evidence type="ECO:0000256" key="1">
    <source>
        <dbReference type="SAM" id="MobiDB-lite"/>
    </source>
</evidence>
<keyword evidence="2" id="KW-0472">Membrane</keyword>
<keyword evidence="4" id="KW-1185">Reference proteome</keyword>
<keyword evidence="2" id="KW-1133">Transmembrane helix</keyword>
<proteinExistence type="predicted"/>
<feature type="compositionally biased region" description="Basic and acidic residues" evidence="1">
    <location>
        <begin position="50"/>
        <end position="59"/>
    </location>
</feature>
<protein>
    <submittedName>
        <fullName evidence="3">Uncharacterized protein</fullName>
    </submittedName>
</protein>
<keyword evidence="2" id="KW-0812">Transmembrane</keyword>
<organism evidence="3 4">
    <name type="scientific">Nannocystis punicea</name>
    <dbReference type="NCBI Taxonomy" id="2995304"/>
    <lineage>
        <taxon>Bacteria</taxon>
        <taxon>Pseudomonadati</taxon>
        <taxon>Myxococcota</taxon>
        <taxon>Polyangia</taxon>
        <taxon>Nannocystales</taxon>
        <taxon>Nannocystaceae</taxon>
        <taxon>Nannocystis</taxon>
    </lineage>
</organism>
<evidence type="ECO:0000313" key="3">
    <source>
        <dbReference type="EMBL" id="WAS96673.1"/>
    </source>
</evidence>
<dbReference type="Proteomes" id="UP001164459">
    <property type="component" value="Chromosome"/>
</dbReference>